<dbReference type="GO" id="GO:0008757">
    <property type="term" value="F:S-adenosylmethionine-dependent methyltransferase activity"/>
    <property type="evidence" value="ECO:0007669"/>
    <property type="project" value="InterPro"/>
</dbReference>
<reference evidence="2" key="1">
    <citation type="journal article" date="2014" name="Front. Microbiol.">
        <title>High frequency of phylogenetically diverse reductive dehalogenase-homologous genes in deep subseafloor sedimentary metagenomes.</title>
        <authorList>
            <person name="Kawai M."/>
            <person name="Futagami T."/>
            <person name="Toyoda A."/>
            <person name="Takaki Y."/>
            <person name="Nishi S."/>
            <person name="Hori S."/>
            <person name="Arai W."/>
            <person name="Tsubouchi T."/>
            <person name="Morono Y."/>
            <person name="Uchiyama I."/>
            <person name="Ito T."/>
            <person name="Fujiyama A."/>
            <person name="Inagaki F."/>
            <person name="Takami H."/>
        </authorList>
    </citation>
    <scope>NUCLEOTIDE SEQUENCE</scope>
    <source>
        <strain evidence="2">Expedition CK06-06</strain>
    </source>
</reference>
<name>X0XDV3_9ZZZZ</name>
<feature type="domain" description="Methyltransferase type 11" evidence="1">
    <location>
        <begin position="11"/>
        <end position="63"/>
    </location>
</feature>
<dbReference type="CDD" id="cd02440">
    <property type="entry name" value="AdoMet_MTases"/>
    <property type="match status" value="1"/>
</dbReference>
<dbReference type="Gene3D" id="3.40.50.150">
    <property type="entry name" value="Vaccinia Virus protein VP39"/>
    <property type="match status" value="1"/>
</dbReference>
<evidence type="ECO:0000313" key="2">
    <source>
        <dbReference type="EMBL" id="GAG34838.1"/>
    </source>
</evidence>
<dbReference type="InterPro" id="IPR029063">
    <property type="entry name" value="SAM-dependent_MTases_sf"/>
</dbReference>
<sequence>DKGIEQIVPHPGVTIKEADATALPFEDASFDYVLCTACVKHIPNDTLAVSEMLRVLKPHGLLALTFDFGQEYAEYPSEATGRRIYTKEAIYERIIDPFQEIAALCGPTDFDRSDWADWPIKDQAPTVYAKGVNVQVAFVLLRRKETCA</sequence>
<comment type="caution">
    <text evidence="2">The sequence shown here is derived from an EMBL/GenBank/DDBJ whole genome shotgun (WGS) entry which is preliminary data.</text>
</comment>
<evidence type="ECO:0000259" key="1">
    <source>
        <dbReference type="Pfam" id="PF08241"/>
    </source>
</evidence>
<gene>
    <name evidence="2" type="ORF">S01H1_65148</name>
</gene>
<dbReference type="PANTHER" id="PTHR43591">
    <property type="entry name" value="METHYLTRANSFERASE"/>
    <property type="match status" value="1"/>
</dbReference>
<organism evidence="2">
    <name type="scientific">marine sediment metagenome</name>
    <dbReference type="NCBI Taxonomy" id="412755"/>
    <lineage>
        <taxon>unclassified sequences</taxon>
        <taxon>metagenomes</taxon>
        <taxon>ecological metagenomes</taxon>
    </lineage>
</organism>
<dbReference type="SUPFAM" id="SSF53335">
    <property type="entry name" value="S-adenosyl-L-methionine-dependent methyltransferases"/>
    <property type="match status" value="1"/>
</dbReference>
<dbReference type="EMBL" id="BARS01042993">
    <property type="protein sequence ID" value="GAG34838.1"/>
    <property type="molecule type" value="Genomic_DNA"/>
</dbReference>
<dbReference type="AlphaFoldDB" id="X0XDV3"/>
<proteinExistence type="predicted"/>
<accession>X0XDV3</accession>
<feature type="non-terminal residue" evidence="2">
    <location>
        <position position="1"/>
    </location>
</feature>
<protein>
    <recommendedName>
        <fullName evidence="1">Methyltransferase type 11 domain-containing protein</fullName>
    </recommendedName>
</protein>
<dbReference type="InterPro" id="IPR013216">
    <property type="entry name" value="Methyltransf_11"/>
</dbReference>
<dbReference type="Pfam" id="PF08241">
    <property type="entry name" value="Methyltransf_11"/>
    <property type="match status" value="1"/>
</dbReference>